<dbReference type="EMBL" id="CAJNDS010002669">
    <property type="protein sequence ID" value="CAE7561324.1"/>
    <property type="molecule type" value="Genomic_DNA"/>
</dbReference>
<dbReference type="PROSITE" id="PS50076">
    <property type="entry name" value="DNAJ_2"/>
    <property type="match status" value="1"/>
</dbReference>
<dbReference type="InterPro" id="IPR011992">
    <property type="entry name" value="EF-hand-dom_pair"/>
</dbReference>
<dbReference type="Proteomes" id="UP000604046">
    <property type="component" value="Unassembled WGS sequence"/>
</dbReference>
<dbReference type="PROSITE" id="PS00018">
    <property type="entry name" value="EF_HAND_1"/>
    <property type="match status" value="3"/>
</dbReference>
<evidence type="ECO:0000259" key="6">
    <source>
        <dbReference type="PROSITE" id="PS50076"/>
    </source>
</evidence>
<dbReference type="PROSITE" id="PS50222">
    <property type="entry name" value="EF_HAND_2"/>
    <property type="match status" value="4"/>
</dbReference>
<dbReference type="Pfam" id="PF13499">
    <property type="entry name" value="EF-hand_7"/>
    <property type="match status" value="2"/>
</dbReference>
<evidence type="ECO:0000313" key="9">
    <source>
        <dbReference type="EMBL" id="CAE7561324.1"/>
    </source>
</evidence>
<keyword evidence="3" id="KW-0106">Calcium</keyword>
<evidence type="ECO:0000256" key="4">
    <source>
        <dbReference type="PROSITE-ProRule" id="PRU00042"/>
    </source>
</evidence>
<feature type="region of interest" description="Disordered" evidence="5">
    <location>
        <begin position="345"/>
        <end position="458"/>
    </location>
</feature>
<dbReference type="Gene3D" id="3.30.160.60">
    <property type="entry name" value="Classic Zinc Finger"/>
    <property type="match status" value="1"/>
</dbReference>
<dbReference type="SMART" id="SM00054">
    <property type="entry name" value="EFh"/>
    <property type="match status" value="4"/>
</dbReference>
<dbReference type="InterPro" id="IPR054076">
    <property type="entry name" value="ZUO1-like_ZHD"/>
</dbReference>
<dbReference type="PANTHER" id="PTHR44029">
    <property type="entry name" value="DNAJ HOMOLOG SUBFAMILY C MEMBER 21"/>
    <property type="match status" value="1"/>
</dbReference>
<feature type="domain" description="J" evidence="6">
    <location>
        <begin position="10"/>
        <end position="79"/>
    </location>
</feature>
<feature type="compositionally biased region" description="Basic and acidic residues" evidence="5">
    <location>
        <begin position="236"/>
        <end position="293"/>
    </location>
</feature>
<dbReference type="CDD" id="cd06257">
    <property type="entry name" value="DnaJ"/>
    <property type="match status" value="1"/>
</dbReference>
<dbReference type="InterPro" id="IPR002048">
    <property type="entry name" value="EF_hand_dom"/>
</dbReference>
<evidence type="ECO:0000256" key="3">
    <source>
        <dbReference type="ARBA" id="ARBA00022837"/>
    </source>
</evidence>
<dbReference type="Pfam" id="PF12874">
    <property type="entry name" value="zf-met"/>
    <property type="match status" value="1"/>
</dbReference>
<dbReference type="PROSITE" id="PS50157">
    <property type="entry name" value="ZINC_FINGER_C2H2_2"/>
    <property type="match status" value="2"/>
</dbReference>
<dbReference type="SUPFAM" id="SSF57667">
    <property type="entry name" value="beta-beta-alpha zinc fingers"/>
    <property type="match status" value="1"/>
</dbReference>
<protein>
    <submittedName>
        <fullName evidence="9">DNAJC21 protein</fullName>
    </submittedName>
</protein>
<feature type="compositionally biased region" description="Acidic residues" evidence="5">
    <location>
        <begin position="294"/>
        <end position="307"/>
    </location>
</feature>
<feature type="domain" description="EF-hand" evidence="8">
    <location>
        <begin position="516"/>
        <end position="551"/>
    </location>
</feature>
<name>A0A812UCJ3_9DINO</name>
<dbReference type="SMART" id="SM00355">
    <property type="entry name" value="ZnF_C2H2"/>
    <property type="match status" value="2"/>
</dbReference>
<gene>
    <name evidence="9" type="primary">DNAJC21</name>
    <name evidence="9" type="ORF">SNAT2548_LOCUS31667</name>
</gene>
<dbReference type="InterPro" id="IPR018247">
    <property type="entry name" value="EF_Hand_1_Ca_BS"/>
</dbReference>
<dbReference type="GO" id="GO:0043226">
    <property type="term" value="C:organelle"/>
    <property type="evidence" value="ECO:0007669"/>
    <property type="project" value="UniProtKB-ARBA"/>
</dbReference>
<dbReference type="SMART" id="SM00451">
    <property type="entry name" value="ZnF_U1"/>
    <property type="match status" value="1"/>
</dbReference>
<sequence>MVSAGAKKTCYYELLGLDRKCEAAEIKATYRKLALRMHPDKAHQNGMCPEEATKRFQQIQEAYSVLSDAQERAWYDAHREQILRGDDGPGEDPFKTKINLYKYFSVSCFDGFGNDARGFYAVYAELFEAIDAEEEQWEDADEDHMAMPPFGRSDTEWADVSAFYRHWLDFCSRKAFGHADQWNPKDATNRQVRRAMEQENKKARQAAKKEFNAEVRQLVKFVQKRDPRYQARQKQQMKENMEKSQRERAEKDRRKADEAKEKEERKAAARQAEEERWAEAKARKEEQRARGEVVSEDDEEDSEEEQVEYFCEPCRKSFKSEKAFDQHAKSKKHLQVVAKLRKELDQELEEEARASKASKEEATEVPHDQGEPMPAEERREEPAEPAPAKLPDETRDMDSETREDDANSESGSDSEDNFLARFAAQKQGSRGGYPQPSKESESDKAEDSPDEQQEDIRGRRVRAWIMPIADIDYREYFTAEKIADLKESFDSFDVSGDGRIGADELYGMFKKLGTNLTRSQIREVMREVDADGSGEIEFEELCILEIKMARSRPRADLIDYQDYLDCKTVQKLEEAFDRLDVDARGFVSVFEMKGLLEAQGCKSTEDEIDEILGELNSQGELDFSSFAAAWAIANQHRKHINYREFLDKDEVEELKSLFEEGTLPGQGFMAISELDHIFRKMGYPMKTKQLRGLLRDFDSDSSGEIDFEEFCVMMLRLKCAKQVRSISPETHDCRTLWLEEGFTAMELQKSGYSIAHMKAAGISVRQILAEAEVTALEMRRCGFSAQELRKAGMGASELRAAGFSLAELRLAGFSHAVLQTANKTLRSYLTKGNLTVLPQQNPKFDPKRKKHTPFMKLWWAPKTSDDPKPVTPRIREHTDYRPKSKSSRPATTGSAEVGDDPLRQLKKSSKRLAMPTSLLQSSCIGHVANEAFLGTASPAEVGGGKPRKKEVAELSAKDGPIPEGNVCGVCGEDFGSRSAMFKHIKATGHAMLKPLVAEEPAKGKKKRR</sequence>
<dbReference type="Pfam" id="PF21884">
    <property type="entry name" value="ZUO1-like_ZHD"/>
    <property type="match status" value="1"/>
</dbReference>
<dbReference type="InterPro" id="IPR051964">
    <property type="entry name" value="Chaperone_stress_response"/>
</dbReference>
<dbReference type="AlphaFoldDB" id="A0A812UCJ3"/>
<feature type="domain" description="EF-hand" evidence="8">
    <location>
        <begin position="685"/>
        <end position="720"/>
    </location>
</feature>
<feature type="domain" description="EF-hand" evidence="8">
    <location>
        <begin position="480"/>
        <end position="515"/>
    </location>
</feature>
<comment type="caution">
    <text evidence="9">The sequence shown here is derived from an EMBL/GenBank/DDBJ whole genome shotgun (WGS) entry which is preliminary data.</text>
</comment>
<feature type="compositionally biased region" description="Acidic residues" evidence="5">
    <location>
        <begin position="401"/>
        <end position="416"/>
    </location>
</feature>
<evidence type="ECO:0000256" key="1">
    <source>
        <dbReference type="ARBA" id="ARBA00005253"/>
    </source>
</evidence>
<dbReference type="GO" id="GO:0003676">
    <property type="term" value="F:nucleic acid binding"/>
    <property type="evidence" value="ECO:0007669"/>
    <property type="project" value="InterPro"/>
</dbReference>
<organism evidence="9 10">
    <name type="scientific">Symbiodinium natans</name>
    <dbReference type="NCBI Taxonomy" id="878477"/>
    <lineage>
        <taxon>Eukaryota</taxon>
        <taxon>Sar</taxon>
        <taxon>Alveolata</taxon>
        <taxon>Dinophyceae</taxon>
        <taxon>Suessiales</taxon>
        <taxon>Symbiodiniaceae</taxon>
        <taxon>Symbiodinium</taxon>
    </lineage>
</organism>
<dbReference type="Gene3D" id="1.10.238.10">
    <property type="entry name" value="EF-hand"/>
    <property type="match status" value="3"/>
</dbReference>
<feature type="region of interest" description="Disordered" evidence="5">
    <location>
        <begin position="855"/>
        <end position="903"/>
    </location>
</feature>
<keyword evidence="4" id="KW-0479">Metal-binding</keyword>
<keyword evidence="4" id="KW-0862">Zinc</keyword>
<dbReference type="InterPro" id="IPR001623">
    <property type="entry name" value="DnaJ_domain"/>
</dbReference>
<dbReference type="InterPro" id="IPR036869">
    <property type="entry name" value="J_dom_sf"/>
</dbReference>
<keyword evidence="4" id="KW-0863">Zinc-finger</keyword>
<dbReference type="InterPro" id="IPR057481">
    <property type="entry name" value="Decapeptide"/>
</dbReference>
<dbReference type="GO" id="GO:0008270">
    <property type="term" value="F:zinc ion binding"/>
    <property type="evidence" value="ECO:0007669"/>
    <property type="project" value="UniProtKB-KW"/>
</dbReference>
<dbReference type="InterPro" id="IPR036236">
    <property type="entry name" value="Znf_C2H2_sf"/>
</dbReference>
<dbReference type="SUPFAM" id="SSF47473">
    <property type="entry name" value="EF-hand"/>
    <property type="match status" value="2"/>
</dbReference>
<evidence type="ECO:0000256" key="2">
    <source>
        <dbReference type="ARBA" id="ARBA00022737"/>
    </source>
</evidence>
<dbReference type="GO" id="GO:0005509">
    <property type="term" value="F:calcium ion binding"/>
    <property type="evidence" value="ECO:0007669"/>
    <property type="project" value="InterPro"/>
</dbReference>
<feature type="domain" description="EF-hand" evidence="8">
    <location>
        <begin position="567"/>
        <end position="602"/>
    </location>
</feature>
<dbReference type="SUPFAM" id="SSF46565">
    <property type="entry name" value="Chaperone J-domain"/>
    <property type="match status" value="1"/>
</dbReference>
<reference evidence="9" key="1">
    <citation type="submission" date="2021-02" db="EMBL/GenBank/DDBJ databases">
        <authorList>
            <person name="Dougan E. K."/>
            <person name="Rhodes N."/>
            <person name="Thang M."/>
            <person name="Chan C."/>
        </authorList>
    </citation>
    <scope>NUCLEOTIDE SEQUENCE</scope>
</reference>
<keyword evidence="2" id="KW-0677">Repeat</keyword>
<dbReference type="SMART" id="SM00271">
    <property type="entry name" value="DnaJ"/>
    <property type="match status" value="1"/>
</dbReference>
<dbReference type="PROSITE" id="PS00636">
    <property type="entry name" value="DNAJ_1"/>
    <property type="match status" value="1"/>
</dbReference>
<feature type="compositionally biased region" description="Basic and acidic residues" evidence="5">
    <location>
        <begin position="863"/>
        <end position="882"/>
    </location>
</feature>
<dbReference type="GO" id="GO:0005737">
    <property type="term" value="C:cytoplasm"/>
    <property type="evidence" value="ECO:0007669"/>
    <property type="project" value="TreeGrafter"/>
</dbReference>
<evidence type="ECO:0000256" key="5">
    <source>
        <dbReference type="SAM" id="MobiDB-lite"/>
    </source>
</evidence>
<evidence type="ECO:0000313" key="10">
    <source>
        <dbReference type="Proteomes" id="UP000604046"/>
    </source>
</evidence>
<feature type="region of interest" description="Disordered" evidence="5">
    <location>
        <begin position="225"/>
        <end position="309"/>
    </location>
</feature>
<dbReference type="InterPro" id="IPR018253">
    <property type="entry name" value="DnaJ_domain_CS"/>
</dbReference>
<dbReference type="InterPro" id="IPR013087">
    <property type="entry name" value="Znf_C2H2_type"/>
</dbReference>
<feature type="domain" description="C2H2-type" evidence="7">
    <location>
        <begin position="965"/>
        <end position="994"/>
    </location>
</feature>
<evidence type="ECO:0000259" key="8">
    <source>
        <dbReference type="PROSITE" id="PS50222"/>
    </source>
</evidence>
<dbReference type="FunFam" id="1.10.238.10:FF:000178">
    <property type="entry name" value="Calmodulin-2 A"/>
    <property type="match status" value="1"/>
</dbReference>
<feature type="compositionally biased region" description="Basic and acidic residues" evidence="5">
    <location>
        <begin position="438"/>
        <end position="447"/>
    </location>
</feature>
<dbReference type="Pfam" id="PF00226">
    <property type="entry name" value="DnaJ"/>
    <property type="match status" value="1"/>
</dbReference>
<proteinExistence type="inferred from homology"/>
<dbReference type="Pfam" id="PF25296">
    <property type="entry name" value="Decapeptide"/>
    <property type="match status" value="1"/>
</dbReference>
<dbReference type="PRINTS" id="PR00625">
    <property type="entry name" value="JDOMAIN"/>
</dbReference>
<dbReference type="CDD" id="cd00051">
    <property type="entry name" value="EFh"/>
    <property type="match status" value="3"/>
</dbReference>
<dbReference type="InterPro" id="IPR003604">
    <property type="entry name" value="Matrin/U1-like-C_Znf_C2H2"/>
</dbReference>
<feature type="domain" description="C2H2-type" evidence="7">
    <location>
        <begin position="309"/>
        <end position="333"/>
    </location>
</feature>
<dbReference type="PANTHER" id="PTHR44029:SF1">
    <property type="entry name" value="DNAJ HOMOLOG SUBFAMILY C MEMBER 21"/>
    <property type="match status" value="1"/>
</dbReference>
<comment type="similarity">
    <text evidence="1">Belongs to the centrin family.</text>
</comment>
<feature type="compositionally biased region" description="Basic and acidic residues" evidence="5">
    <location>
        <begin position="345"/>
        <end position="382"/>
    </location>
</feature>
<evidence type="ECO:0000259" key="7">
    <source>
        <dbReference type="PROSITE" id="PS50157"/>
    </source>
</evidence>
<dbReference type="OrthoDB" id="5894at2759"/>
<keyword evidence="10" id="KW-1185">Reference proteome</keyword>
<dbReference type="PROSITE" id="PS00028">
    <property type="entry name" value="ZINC_FINGER_C2H2_1"/>
    <property type="match status" value="2"/>
</dbReference>
<dbReference type="Gene3D" id="1.10.287.110">
    <property type="entry name" value="DnaJ domain"/>
    <property type="match status" value="1"/>
</dbReference>
<feature type="compositionally biased region" description="Basic and acidic residues" evidence="5">
    <location>
        <begin position="390"/>
        <end position="400"/>
    </location>
</feature>
<accession>A0A812UCJ3</accession>